<keyword evidence="1" id="KW-0472">Membrane</keyword>
<dbReference type="AlphaFoldDB" id="A0A0F9C9R5"/>
<evidence type="ECO:0000256" key="1">
    <source>
        <dbReference type="SAM" id="Phobius"/>
    </source>
</evidence>
<organism evidence="2">
    <name type="scientific">marine sediment metagenome</name>
    <dbReference type="NCBI Taxonomy" id="412755"/>
    <lineage>
        <taxon>unclassified sequences</taxon>
        <taxon>metagenomes</taxon>
        <taxon>ecological metagenomes</taxon>
    </lineage>
</organism>
<feature type="transmembrane region" description="Helical" evidence="1">
    <location>
        <begin position="6"/>
        <end position="25"/>
    </location>
</feature>
<sequence length="37" mass="4334">MSEPMTWLDWSVIGMIACAYMYIIYKFEEIGGGKQRD</sequence>
<comment type="caution">
    <text evidence="2">The sequence shown here is derived from an EMBL/GenBank/DDBJ whole genome shotgun (WGS) entry which is preliminary data.</text>
</comment>
<accession>A0A0F9C9R5</accession>
<evidence type="ECO:0000313" key="2">
    <source>
        <dbReference type="EMBL" id="KKL23072.1"/>
    </source>
</evidence>
<reference evidence="2" key="1">
    <citation type="journal article" date="2015" name="Nature">
        <title>Complex archaea that bridge the gap between prokaryotes and eukaryotes.</title>
        <authorList>
            <person name="Spang A."/>
            <person name="Saw J.H."/>
            <person name="Jorgensen S.L."/>
            <person name="Zaremba-Niedzwiedzka K."/>
            <person name="Martijn J."/>
            <person name="Lind A.E."/>
            <person name="van Eijk R."/>
            <person name="Schleper C."/>
            <person name="Guy L."/>
            <person name="Ettema T.J."/>
        </authorList>
    </citation>
    <scope>NUCLEOTIDE SEQUENCE</scope>
</reference>
<gene>
    <name evidence="2" type="ORF">LCGC14_2429100</name>
</gene>
<keyword evidence="1" id="KW-0812">Transmembrane</keyword>
<protein>
    <submittedName>
        <fullName evidence="2">Uncharacterized protein</fullName>
    </submittedName>
</protein>
<keyword evidence="1" id="KW-1133">Transmembrane helix</keyword>
<proteinExistence type="predicted"/>
<name>A0A0F9C9R5_9ZZZZ</name>
<dbReference type="EMBL" id="LAZR01037112">
    <property type="protein sequence ID" value="KKL23072.1"/>
    <property type="molecule type" value="Genomic_DNA"/>
</dbReference>